<dbReference type="InterPro" id="IPR013783">
    <property type="entry name" value="Ig-like_fold"/>
</dbReference>
<evidence type="ECO:0000256" key="2">
    <source>
        <dbReference type="ARBA" id="ARBA00012652"/>
    </source>
</evidence>
<evidence type="ECO:0000259" key="7">
    <source>
        <dbReference type="Pfam" id="PF17390"/>
    </source>
</evidence>
<dbReference type="InterPro" id="IPR016007">
    <property type="entry name" value="Alpha_rhamnosid"/>
</dbReference>
<dbReference type="Gene3D" id="2.60.40.10">
    <property type="entry name" value="Immunoglobulins"/>
    <property type="match status" value="1"/>
</dbReference>
<protein>
    <recommendedName>
        <fullName evidence="2">alpha-L-rhamnosidase</fullName>
        <ecNumber evidence="2">3.2.1.40</ecNumber>
    </recommendedName>
</protein>
<evidence type="ECO:0000259" key="4">
    <source>
        <dbReference type="Pfam" id="PF05592"/>
    </source>
</evidence>
<evidence type="ECO:0000313" key="8">
    <source>
        <dbReference type="EMBL" id="CAD0004375.1"/>
    </source>
</evidence>
<name>A0A6V6YY75_9FLAO</name>
<feature type="domain" description="Bacterial alpha-L-rhamnosidase N-terminal" evidence="5">
    <location>
        <begin position="405"/>
        <end position="560"/>
    </location>
</feature>
<dbReference type="Pfam" id="PF17389">
    <property type="entry name" value="Bac_rhamnosid6H"/>
    <property type="match status" value="1"/>
</dbReference>
<keyword evidence="3" id="KW-0378">Hydrolase</keyword>
<keyword evidence="9" id="KW-1185">Reference proteome</keyword>
<dbReference type="InterPro" id="IPR035398">
    <property type="entry name" value="Bac_rhamnosid_C"/>
</dbReference>
<dbReference type="Pfam" id="PF05592">
    <property type="entry name" value="Bac_rhamnosid"/>
    <property type="match status" value="1"/>
</dbReference>
<dbReference type="PANTHER" id="PTHR33307:SF6">
    <property type="entry name" value="ALPHA-RHAMNOSIDASE (EUROFUNG)-RELATED"/>
    <property type="match status" value="1"/>
</dbReference>
<dbReference type="GO" id="GO:0005975">
    <property type="term" value="P:carbohydrate metabolic process"/>
    <property type="evidence" value="ECO:0007669"/>
    <property type="project" value="InterPro"/>
</dbReference>
<sequence>MNQIKTLLLFVTIFSLPLCSQQKENKALLQINNLKVENAVTPIGLDLSQPVFSWQMKTVDKNRSYYQTAYQIIVKNNEDIEVWNTGKIKSGASINIKYNGEKLKPTTLYSWTVIVWDQKEKKHSASSWFETGLLNPKMVTNTDSDNKTTAWSGAKWIGGSPDDMVLYSQYLPVFSINSTIQLDEKSKSTKASLVYGANDQRLMDKNKNLFKLENKKGESYIQIELSTKPLNSDAQAMLNIYRVGYHPNDKKEIPFKSFAIPNTLINKENKYNPHNLNIKSCLGVTKIYIDGNSKENLVADINLNPLGAGGDFIAFPVVGDIGFSVPKGEKAQFSKIEIKNYRSPSNVIFSDEGNTRDIFSSFKEVTVENNSYAVTGGNKGAFILANPSQNSMPMLRTVFGIDSPKISKARLYVTARGIYDMYLNGKKIGDDYFNPGLTQYNKTHLYQTYDVTSNIQEGNNVLGAILGEGWWSGGSTFVGENWNFFGDRQSMLAKLVVTYADGSEKIITSNPETWTYFNDGPVKYSSFFQGEVYDAQKEKAIEGWSTAKYDASRWHQASAIGTDGFVSSEGTANLPNFNNFADAQLVGQFGTTVKPINELTAQSAKEVRPGVFVYDMGQNMVGVPKVLLNNTEKGKKITLRYAEVLYPDLPEYQGNEDLLMLENVRAAMSQDIYTAKGGNESITPRFTFHGYRYIEITGIDKPLPLTDVKGTVLSSIHELSSHYQTSNPLVNKLWENITWSMRGNFLSIPTDCPQRNERLGWSGDISVFSRTAVHLADVKQFLKRHMLAMRDIQSENGRFPDVAPIGVGFGETLWGSAGITVVWENYLQYGDLGLLEEHYEAMKKYANYLIDDIDPKSGVLKENERNTWGSLGDWLSLEDSKNEKTLFWEAYFIYDLEIMAKVAGLLDKKKDQQHFLEYYKQRKDFFNKTYIDKATGKTSFRGKVIDTQTSYVLPFAFNVLDKENSDLAIKQFVASIQRENKTDQGVVCPPYSLMTGFIGTAWVNKALSDNGYSNVAYQLLQNKSYPSWLYPVTQGATTIWERLNSYTHQDGFGGNNRMNSFNHYAFGAVGAWMYNYSLGILRDDNAPGFKHFILQPEPDTTGQMTFSNGYYDSMYGRIESSWETKNGKYEFRFVVPANTTATLYLPALNESDVTINGKKSGIKFLNVKNNKAVFEIESGEYSFETVIIN</sequence>
<dbReference type="Gene3D" id="1.50.10.10">
    <property type="match status" value="1"/>
</dbReference>
<evidence type="ECO:0000313" key="9">
    <source>
        <dbReference type="Proteomes" id="UP000556700"/>
    </source>
</evidence>
<dbReference type="EMBL" id="CAIJDO010000129">
    <property type="protein sequence ID" value="CAD0004375.1"/>
    <property type="molecule type" value="Genomic_DNA"/>
</dbReference>
<dbReference type="PANTHER" id="PTHR33307">
    <property type="entry name" value="ALPHA-RHAMNOSIDASE (EUROFUNG)"/>
    <property type="match status" value="1"/>
</dbReference>
<evidence type="ECO:0000259" key="6">
    <source>
        <dbReference type="Pfam" id="PF17389"/>
    </source>
</evidence>
<dbReference type="InterPro" id="IPR008928">
    <property type="entry name" value="6-hairpin_glycosidase_sf"/>
</dbReference>
<evidence type="ECO:0000259" key="5">
    <source>
        <dbReference type="Pfam" id="PF08531"/>
    </source>
</evidence>
<dbReference type="AlphaFoldDB" id="A0A6V6YY75"/>
<gene>
    <name evidence="8" type="ORF">FLACHUCJ7_01836</name>
</gene>
<dbReference type="EC" id="3.2.1.40" evidence="2"/>
<dbReference type="Proteomes" id="UP000556700">
    <property type="component" value="Unassembled WGS sequence"/>
</dbReference>
<dbReference type="GO" id="GO:0030596">
    <property type="term" value="F:alpha-L-rhamnosidase activity"/>
    <property type="evidence" value="ECO:0007669"/>
    <property type="project" value="UniProtKB-EC"/>
</dbReference>
<organism evidence="8 9">
    <name type="scientific">Flavobacterium chungangense</name>
    <dbReference type="NCBI Taxonomy" id="554283"/>
    <lineage>
        <taxon>Bacteria</taxon>
        <taxon>Pseudomonadati</taxon>
        <taxon>Bacteroidota</taxon>
        <taxon>Flavobacteriia</taxon>
        <taxon>Flavobacteriales</taxon>
        <taxon>Flavobacteriaceae</taxon>
        <taxon>Flavobacterium</taxon>
    </lineage>
</organism>
<dbReference type="Gene3D" id="2.60.420.10">
    <property type="entry name" value="Maltose phosphorylase, domain 3"/>
    <property type="match status" value="1"/>
</dbReference>
<evidence type="ECO:0000256" key="3">
    <source>
        <dbReference type="ARBA" id="ARBA00022801"/>
    </source>
</evidence>
<dbReference type="Gene3D" id="2.60.120.260">
    <property type="entry name" value="Galactose-binding domain-like"/>
    <property type="match status" value="2"/>
</dbReference>
<accession>A0A6V6YY75</accession>
<reference evidence="8 9" key="1">
    <citation type="submission" date="2020-06" db="EMBL/GenBank/DDBJ databases">
        <authorList>
            <person name="Criscuolo A."/>
        </authorList>
    </citation>
    <scope>NUCLEOTIDE SEQUENCE [LARGE SCALE GENOMIC DNA]</scope>
    <source>
        <strain evidence="9">CIP 110025</strain>
    </source>
</reference>
<evidence type="ECO:0000256" key="1">
    <source>
        <dbReference type="ARBA" id="ARBA00001445"/>
    </source>
</evidence>
<dbReference type="InterPro" id="IPR035396">
    <property type="entry name" value="Bac_rhamnosid6H"/>
</dbReference>
<proteinExistence type="predicted"/>
<dbReference type="SUPFAM" id="SSF48208">
    <property type="entry name" value="Six-hairpin glycosidases"/>
    <property type="match status" value="1"/>
</dbReference>
<dbReference type="InterPro" id="IPR013737">
    <property type="entry name" value="Bac_rhamnosid_N"/>
</dbReference>
<feature type="domain" description="Alpha-L-rhamnosidase C-terminal" evidence="7">
    <location>
        <begin position="1085"/>
        <end position="1156"/>
    </location>
</feature>
<feature type="domain" description="Alpha-L-rhamnosidase six-hairpin glycosidase" evidence="6">
    <location>
        <begin position="722"/>
        <end position="1076"/>
    </location>
</feature>
<dbReference type="PIRSF" id="PIRSF010631">
    <property type="entry name" value="A-rhamnsds"/>
    <property type="match status" value="1"/>
</dbReference>
<dbReference type="RefSeq" id="WP_031453645.1">
    <property type="nucleotide sequence ID" value="NZ_CAIJDO010000129.1"/>
</dbReference>
<dbReference type="InterPro" id="IPR012341">
    <property type="entry name" value="6hp_glycosidase-like_sf"/>
</dbReference>
<dbReference type="Pfam" id="PF25788">
    <property type="entry name" value="Ig_Rha78A_N"/>
    <property type="match status" value="1"/>
</dbReference>
<comment type="catalytic activity">
    <reaction evidence="1">
        <text>Hydrolysis of terminal non-reducing alpha-L-rhamnose residues in alpha-L-rhamnosides.</text>
        <dbReference type="EC" id="3.2.1.40"/>
    </reaction>
</comment>
<comment type="caution">
    <text evidence="8">The sequence shown here is derived from an EMBL/GenBank/DDBJ whole genome shotgun (WGS) entry which is preliminary data.</text>
</comment>
<dbReference type="Pfam" id="PF08531">
    <property type="entry name" value="Bac_rhamnosid_N"/>
    <property type="match status" value="1"/>
</dbReference>
<feature type="domain" description="Alpha-L-rhamnosidase concanavalin-like" evidence="4">
    <location>
        <begin position="606"/>
        <end position="713"/>
    </location>
</feature>
<dbReference type="InterPro" id="IPR008902">
    <property type="entry name" value="Rhamnosid_concanavalin"/>
</dbReference>
<dbReference type="Pfam" id="PF17390">
    <property type="entry name" value="Bac_rhamnosid_C"/>
    <property type="match status" value="1"/>
</dbReference>